<organism evidence="7 8">
    <name type="scientific">Mortierella alpina</name>
    <name type="common">Oleaginous fungus</name>
    <name type="synonym">Mortierella renispora</name>
    <dbReference type="NCBI Taxonomy" id="64518"/>
    <lineage>
        <taxon>Eukaryota</taxon>
        <taxon>Fungi</taxon>
        <taxon>Fungi incertae sedis</taxon>
        <taxon>Mucoromycota</taxon>
        <taxon>Mortierellomycotina</taxon>
        <taxon>Mortierellomycetes</taxon>
        <taxon>Mortierellales</taxon>
        <taxon>Mortierellaceae</taxon>
        <taxon>Mortierella</taxon>
    </lineage>
</organism>
<feature type="compositionally biased region" description="Acidic residues" evidence="5">
    <location>
        <begin position="1201"/>
        <end position="1216"/>
    </location>
</feature>
<feature type="region of interest" description="Disordered" evidence="5">
    <location>
        <begin position="533"/>
        <end position="602"/>
    </location>
</feature>
<feature type="domain" description="C2H2-type" evidence="6">
    <location>
        <begin position="339"/>
        <end position="366"/>
    </location>
</feature>
<feature type="compositionally biased region" description="Polar residues" evidence="5">
    <location>
        <begin position="929"/>
        <end position="940"/>
    </location>
</feature>
<dbReference type="EMBL" id="JAIFTL010000103">
    <property type="protein sequence ID" value="KAG9323385.1"/>
    <property type="molecule type" value="Genomic_DNA"/>
</dbReference>
<feature type="compositionally biased region" description="Polar residues" evidence="5">
    <location>
        <begin position="1023"/>
        <end position="1042"/>
    </location>
</feature>
<dbReference type="GO" id="GO:0008270">
    <property type="term" value="F:zinc ion binding"/>
    <property type="evidence" value="ECO:0007669"/>
    <property type="project" value="UniProtKB-KW"/>
</dbReference>
<feature type="region of interest" description="Disordered" evidence="5">
    <location>
        <begin position="867"/>
        <end position="892"/>
    </location>
</feature>
<dbReference type="SMART" id="SM00355">
    <property type="entry name" value="ZnF_C2H2"/>
    <property type="match status" value="3"/>
</dbReference>
<feature type="region of interest" description="Disordered" evidence="5">
    <location>
        <begin position="402"/>
        <end position="497"/>
    </location>
</feature>
<proteinExistence type="predicted"/>
<protein>
    <recommendedName>
        <fullName evidence="6">C2H2-type domain-containing protein</fullName>
    </recommendedName>
</protein>
<keyword evidence="1" id="KW-0479">Metal-binding</keyword>
<dbReference type="Gene3D" id="3.30.160.60">
    <property type="entry name" value="Classic Zinc Finger"/>
    <property type="match status" value="3"/>
</dbReference>
<feature type="compositionally biased region" description="Basic residues" evidence="5">
    <location>
        <begin position="287"/>
        <end position="305"/>
    </location>
</feature>
<comment type="caution">
    <text evidence="7">The sequence shown here is derived from an EMBL/GenBank/DDBJ whole genome shotgun (WGS) entry which is preliminary data.</text>
</comment>
<evidence type="ECO:0000259" key="6">
    <source>
        <dbReference type="PROSITE" id="PS50157"/>
    </source>
</evidence>
<dbReference type="GO" id="GO:0000978">
    <property type="term" value="F:RNA polymerase II cis-regulatory region sequence-specific DNA binding"/>
    <property type="evidence" value="ECO:0007669"/>
    <property type="project" value="TreeGrafter"/>
</dbReference>
<dbReference type="Proteomes" id="UP000717515">
    <property type="component" value="Unassembled WGS sequence"/>
</dbReference>
<evidence type="ECO:0000256" key="4">
    <source>
        <dbReference type="PROSITE-ProRule" id="PRU00042"/>
    </source>
</evidence>
<feature type="domain" description="C2H2-type" evidence="6">
    <location>
        <begin position="367"/>
        <end position="403"/>
    </location>
</feature>
<accession>A0A9P8A5X0</accession>
<feature type="compositionally biased region" description="Polar residues" evidence="5">
    <location>
        <begin position="209"/>
        <end position="265"/>
    </location>
</feature>
<feature type="region of interest" description="Disordered" evidence="5">
    <location>
        <begin position="50"/>
        <end position="71"/>
    </location>
</feature>
<gene>
    <name evidence="7" type="ORF">KVV02_002535</name>
</gene>
<feature type="compositionally biased region" description="Low complexity" evidence="5">
    <location>
        <begin position="84"/>
        <end position="94"/>
    </location>
</feature>
<feature type="region of interest" description="Disordered" evidence="5">
    <location>
        <begin position="632"/>
        <end position="653"/>
    </location>
</feature>
<feature type="compositionally biased region" description="Low complexity" evidence="5">
    <location>
        <begin position="916"/>
        <end position="928"/>
    </location>
</feature>
<dbReference type="PROSITE" id="PS50157">
    <property type="entry name" value="ZINC_FINGER_C2H2_2"/>
    <property type="match status" value="3"/>
</dbReference>
<evidence type="ECO:0000256" key="3">
    <source>
        <dbReference type="ARBA" id="ARBA00022833"/>
    </source>
</evidence>
<feature type="compositionally biased region" description="Low complexity" evidence="5">
    <location>
        <begin position="567"/>
        <end position="579"/>
    </location>
</feature>
<evidence type="ECO:0000313" key="7">
    <source>
        <dbReference type="EMBL" id="KAG9323385.1"/>
    </source>
</evidence>
<evidence type="ECO:0000256" key="5">
    <source>
        <dbReference type="SAM" id="MobiDB-lite"/>
    </source>
</evidence>
<feature type="domain" description="C2H2-type" evidence="6">
    <location>
        <begin position="309"/>
        <end position="338"/>
    </location>
</feature>
<evidence type="ECO:0000256" key="1">
    <source>
        <dbReference type="ARBA" id="ARBA00022723"/>
    </source>
</evidence>
<feature type="region of interest" description="Disordered" evidence="5">
    <location>
        <begin position="913"/>
        <end position="940"/>
    </location>
</feature>
<feature type="compositionally biased region" description="Low complexity" evidence="5">
    <location>
        <begin position="273"/>
        <end position="286"/>
    </location>
</feature>
<feature type="compositionally biased region" description="Low complexity" evidence="5">
    <location>
        <begin position="1048"/>
        <end position="1079"/>
    </location>
</feature>
<sequence>MLSFSAALSAEQHLNHQFLFEQEFDLHELTSSLEFLQQPSELVDSLDLRSVPSLMSPDPSLRDTMSDSVEDEDEDMDVYDIFTTPQNTSQSQPQGFAGYSLAQPQQRQQQPSSTTLPLDQHANTSLPQYAPNAPPYYVPGAERFVPLPEQFSDLASLGHYVSSLQRQRPALESTIPLDQEMDLMISSLTLSSPPHPADASLLQQLANTSANTTASGESSVQSPSLSWTSAPLSRETSPTLSPHLQRRQVSYSVPSSTLASPSVTDLSAPLDLASGPSSPSASATASPRRRRRVRPPTVKKPKKIRPSIFPCPSPACDKVFSRAYNLTSHMKTHSNDRPFLCGMCPLAFARRHDRERHVRLHTGEKPYPCDICGAGFMRNDALHRHQKLCGIAGSSFAHFNEPSWQEDPRSFGGSGGQGPLAGSTMAMVSRAAESSDLHSTTADLTTSTCSSSLPPLPSTVTSNSPRQPLAPASSGNLFSPTSLSPDIAPRGYRSNSPTAVHSAHAIVTSMPISTAAMPNATVASVREGVGAPICGSRRPSPSGCNNNHHGSRSRNTSPSTPPPSPPLAAAEAAPAPSLTRHTDLHTDEPVAHPGSRPVSPSQVSAAAAAAAASYTSQELAIAYSMVTSTQEEEEQQQKKKKQQQQQQQQQRLREYREQKLQVNRFPFGIPPLSAKLDQVVPPADGNDALSSLWKRSAPPQEPYFRTRHAIASQHTLSTMGGVLFSLDEVPKEFNEDMYIAMRNRIFELEAKTVNYAPFNRSRKRPVDIMDDYPIHPHSRHGHGYGPSGYHGSHRYGHEDEEGGHYSKRTAYQQPTHPHHAHHGPSSHGTPHENYVYRPQVRQLQYLRQRTAAAQAAASVSIFTTPQPASAMGHGTPGTPIADKVDRPVRPKPTRPLECSNCLALDSLTWRPKIDIPPSSSSPSSASASDTHASEGSTPTTEGKLLCPACMQYWQAHGKCRPVPPYRTNFLKKIHCRFKKELQEVRFQGWQDAQVIEFDDRMSEREFHAVFKVLPGEDMFGMRSRQTSVSSHHNNSGAPTAASSPVLRSASTTAASGATDSPAAKSVAAAPPVATAESAEGPVVIKIEDDDDEQVAAPLSGSAPAQASTKGDKEELAFQSEAAVGDLFGHRWKTEPMVGYTLVHFGGSDRTRMVPMNPTVPSLTVMFNATTESVTFTFRVLVNGLCLLSSGGGPPALHMPEMADDEPSEGEEEEEEQALLADAATESQEDESDQPMTEPSHHGHDKSSPPVTGEPNEAPTTTTMDVDVPISV</sequence>
<dbReference type="InterPro" id="IPR036236">
    <property type="entry name" value="Znf_C2H2_sf"/>
</dbReference>
<dbReference type="InterPro" id="IPR013088">
    <property type="entry name" value="Znf_NHR/GATA"/>
</dbReference>
<name>A0A9P8A5X0_MORAP</name>
<feature type="region of interest" description="Disordered" evidence="5">
    <location>
        <begin position="209"/>
        <end position="305"/>
    </location>
</feature>
<evidence type="ECO:0000313" key="8">
    <source>
        <dbReference type="Proteomes" id="UP000717515"/>
    </source>
</evidence>
<feature type="compositionally biased region" description="Basic and acidic residues" evidence="5">
    <location>
        <begin position="580"/>
        <end position="590"/>
    </location>
</feature>
<keyword evidence="3" id="KW-0862">Zinc</keyword>
<feature type="compositionally biased region" description="Polar residues" evidence="5">
    <location>
        <begin position="473"/>
        <end position="484"/>
    </location>
</feature>
<reference evidence="7" key="1">
    <citation type="submission" date="2021-07" db="EMBL/GenBank/DDBJ databases">
        <title>Draft genome of Mortierella alpina, strain LL118, isolated from an aspen leaf litter sample.</title>
        <authorList>
            <person name="Yang S."/>
            <person name="Vinatzer B.A."/>
        </authorList>
    </citation>
    <scope>NUCLEOTIDE SEQUENCE</scope>
    <source>
        <strain evidence="7">LL118</strain>
    </source>
</reference>
<feature type="region of interest" description="Disordered" evidence="5">
    <location>
        <begin position="84"/>
        <end position="134"/>
    </location>
</feature>
<feature type="region of interest" description="Disordered" evidence="5">
    <location>
        <begin position="777"/>
        <end position="832"/>
    </location>
</feature>
<dbReference type="SUPFAM" id="SSF57667">
    <property type="entry name" value="beta-beta-alpha zinc fingers"/>
    <property type="match status" value="2"/>
</dbReference>
<dbReference type="GO" id="GO:0000981">
    <property type="term" value="F:DNA-binding transcription factor activity, RNA polymerase II-specific"/>
    <property type="evidence" value="ECO:0007669"/>
    <property type="project" value="TreeGrafter"/>
</dbReference>
<dbReference type="PANTHER" id="PTHR23235">
    <property type="entry name" value="KRUEPPEL-LIKE TRANSCRIPTION FACTOR"/>
    <property type="match status" value="1"/>
</dbReference>
<dbReference type="Pfam" id="PF00096">
    <property type="entry name" value="zf-C2H2"/>
    <property type="match status" value="1"/>
</dbReference>
<keyword evidence="2 4" id="KW-0863">Zinc-finger</keyword>
<dbReference type="PANTHER" id="PTHR23235:SF120">
    <property type="entry name" value="KRUPPEL-LIKE FACTOR 15"/>
    <property type="match status" value="1"/>
</dbReference>
<dbReference type="FunFam" id="3.30.160.60:FF:000515">
    <property type="entry name" value="early growth response protein 4"/>
    <property type="match status" value="1"/>
</dbReference>
<feature type="region of interest" description="Disordered" evidence="5">
    <location>
        <begin position="1023"/>
        <end position="1079"/>
    </location>
</feature>
<feature type="compositionally biased region" description="Low complexity" evidence="5">
    <location>
        <begin position="437"/>
        <end position="465"/>
    </location>
</feature>
<feature type="region of interest" description="Disordered" evidence="5">
    <location>
        <begin position="1191"/>
        <end position="1271"/>
    </location>
</feature>
<dbReference type="AlphaFoldDB" id="A0A9P8A5X0"/>
<feature type="compositionally biased region" description="Polar residues" evidence="5">
    <location>
        <begin position="112"/>
        <end position="127"/>
    </location>
</feature>
<dbReference type="Gene3D" id="3.30.50.10">
    <property type="entry name" value="Erythroid Transcription Factor GATA-1, subunit A"/>
    <property type="match status" value="1"/>
</dbReference>
<dbReference type="PROSITE" id="PS00028">
    <property type="entry name" value="ZINC_FINGER_C2H2_1"/>
    <property type="match status" value="2"/>
</dbReference>
<dbReference type="InterPro" id="IPR013087">
    <property type="entry name" value="Znf_C2H2_type"/>
</dbReference>
<evidence type="ECO:0000256" key="2">
    <source>
        <dbReference type="ARBA" id="ARBA00022771"/>
    </source>
</evidence>